<dbReference type="AlphaFoldDB" id="A0A382XTM9"/>
<sequence>MTLLLHSWEFVKFEVTKDTSWYFVCIKDVSGRDTYVEFTKGTESDEVGRLIHEMLNKF</sequence>
<name>A0A382XTM9_9ZZZZ</name>
<evidence type="ECO:0000313" key="1">
    <source>
        <dbReference type="EMBL" id="SVD74487.1"/>
    </source>
</evidence>
<accession>A0A382XTM9</accession>
<proteinExistence type="predicted"/>
<reference evidence="1" key="1">
    <citation type="submission" date="2018-05" db="EMBL/GenBank/DDBJ databases">
        <authorList>
            <person name="Lanie J.A."/>
            <person name="Ng W.-L."/>
            <person name="Kazmierczak K.M."/>
            <person name="Andrzejewski T.M."/>
            <person name="Davidsen T.M."/>
            <person name="Wayne K.J."/>
            <person name="Tettelin H."/>
            <person name="Glass J.I."/>
            <person name="Rusch D."/>
            <person name="Podicherti R."/>
            <person name="Tsui H.-C.T."/>
            <person name="Winkler M.E."/>
        </authorList>
    </citation>
    <scope>NUCLEOTIDE SEQUENCE</scope>
</reference>
<feature type="non-terminal residue" evidence="1">
    <location>
        <position position="58"/>
    </location>
</feature>
<gene>
    <name evidence="1" type="ORF">METZ01_LOCUS427341</name>
</gene>
<dbReference type="EMBL" id="UINC01170443">
    <property type="protein sequence ID" value="SVD74487.1"/>
    <property type="molecule type" value="Genomic_DNA"/>
</dbReference>
<organism evidence="1">
    <name type="scientific">marine metagenome</name>
    <dbReference type="NCBI Taxonomy" id="408172"/>
    <lineage>
        <taxon>unclassified sequences</taxon>
        <taxon>metagenomes</taxon>
        <taxon>ecological metagenomes</taxon>
    </lineage>
</organism>
<protein>
    <submittedName>
        <fullName evidence="1">Uncharacterized protein</fullName>
    </submittedName>
</protein>